<proteinExistence type="predicted"/>
<protein>
    <submittedName>
        <fullName evidence="1">Uncharacterized protein</fullName>
    </submittedName>
</protein>
<reference evidence="1 2" key="1">
    <citation type="submission" date="2020-04" db="EMBL/GenBank/DDBJ databases">
        <authorList>
            <person name="De Canck E."/>
        </authorList>
    </citation>
    <scope>NUCLEOTIDE SEQUENCE [LARGE SCALE GENOMIC DNA]</scope>
    <source>
        <strain evidence="1 2">LMG 9964</strain>
    </source>
</reference>
<dbReference type="Proteomes" id="UP000494102">
    <property type="component" value="Unassembled WGS sequence"/>
</dbReference>
<name>A0A6J5KGZ4_9BURK</name>
<sequence>MRQEVANARLIGTFVCLGAVGDHADGHATMITVNSVYKER</sequence>
<dbReference type="EMBL" id="CADILN010000015">
    <property type="protein sequence ID" value="CAB4052532.1"/>
    <property type="molecule type" value="Genomic_DNA"/>
</dbReference>
<evidence type="ECO:0000313" key="1">
    <source>
        <dbReference type="EMBL" id="CAB4052532.1"/>
    </source>
</evidence>
<organism evidence="1 2">
    <name type="scientific">Paraburkholderia phenoliruptrix</name>
    <dbReference type="NCBI Taxonomy" id="252970"/>
    <lineage>
        <taxon>Bacteria</taxon>
        <taxon>Pseudomonadati</taxon>
        <taxon>Pseudomonadota</taxon>
        <taxon>Betaproteobacteria</taxon>
        <taxon>Burkholderiales</taxon>
        <taxon>Burkholderiaceae</taxon>
        <taxon>Paraburkholderia</taxon>
    </lineage>
</organism>
<dbReference type="AlphaFoldDB" id="A0A6J5KGZ4"/>
<gene>
    <name evidence="1" type="ORF">LMG9964_06222</name>
</gene>
<accession>A0A6J5KGZ4</accession>
<evidence type="ECO:0000313" key="2">
    <source>
        <dbReference type="Proteomes" id="UP000494102"/>
    </source>
</evidence>